<dbReference type="HAMAP" id="MF_00493">
    <property type="entry name" value="Transaldolase_2"/>
    <property type="match status" value="1"/>
</dbReference>
<dbReference type="PIRSF" id="PIRSF036915">
    <property type="entry name" value="Trnald_Bac_Plnt"/>
    <property type="match status" value="1"/>
</dbReference>
<sequence length="380" mass="40748">MNRFPPPPEGVTASRLHRLYREQGQSPWLDNLTRPYLRDGTLAGFVAAGIRGVTANPTIFARAIAGSDAYDAQFAALIAEGLAVEDAYWELAAADVVDAAAILRPVYDTSGGTDGFVSIEVAPELARDTDATIAAAGRLHERIARPNVFVKIPATAEGIPAIADMIGKGVSINITLIFSLARYEQVIEAYLQGLEALAARGGELAAVRSVASFFVSRVDTEVDRRLEHSGDPEAPGLRGRAAIAQARLAYRIFRDRFTGARWEALAARGARVQRPLWASTSTKNPDYPDTRYVDSLIGPDTVNTLPEATITAFEDHGTLTRSIDTDPAGAAAVLGELAAVGVDMDDVGRTLEDQGVAAFHRSFADLLTELRAKAHQLAQR</sequence>
<evidence type="ECO:0000256" key="5">
    <source>
        <dbReference type="ARBA" id="ARBA00013151"/>
    </source>
</evidence>
<evidence type="ECO:0000256" key="10">
    <source>
        <dbReference type="ARBA" id="ARBA00023270"/>
    </source>
</evidence>
<dbReference type="CDD" id="cd00955">
    <property type="entry name" value="Transaldolase_like"/>
    <property type="match status" value="1"/>
</dbReference>
<dbReference type="NCBIfam" id="TIGR00876">
    <property type="entry name" value="tal_mycobact"/>
    <property type="match status" value="1"/>
</dbReference>
<evidence type="ECO:0000256" key="11">
    <source>
        <dbReference type="HAMAP-Rule" id="MF_00493"/>
    </source>
</evidence>
<protein>
    <recommendedName>
        <fullName evidence="6 11">Transaldolase</fullName>
        <ecNumber evidence="5 11">2.2.1.2</ecNumber>
    </recommendedName>
</protein>
<dbReference type="UniPathway" id="UPA00115">
    <property type="reaction ID" value="UER00414"/>
</dbReference>
<reference evidence="12 13" key="1">
    <citation type="submission" date="2018-11" db="EMBL/GenBank/DDBJ databases">
        <title>Microbial catabolism of amino acid.</title>
        <authorList>
            <person name="Hibi M."/>
            <person name="Ogawa J."/>
        </authorList>
    </citation>
    <scope>NUCLEOTIDE SEQUENCE [LARGE SCALE GENOMIC DNA]</scope>
    <source>
        <strain evidence="12 13">C31-06</strain>
    </source>
</reference>
<dbReference type="EC" id="2.2.1.2" evidence="5 11"/>
<evidence type="ECO:0000256" key="1">
    <source>
        <dbReference type="ARBA" id="ARBA00003518"/>
    </source>
</evidence>
<accession>A0A402C2E6</accession>
<proteinExistence type="inferred from homology"/>
<evidence type="ECO:0000256" key="6">
    <source>
        <dbReference type="ARBA" id="ARBA00018292"/>
    </source>
</evidence>
<comment type="pathway">
    <text evidence="3 11">Carbohydrate degradation; pentose phosphate pathway; D-glyceraldehyde 3-phosphate and beta-D-fructose 6-phosphate from D-ribose 5-phosphate and D-xylulose 5-phosphate (non-oxidative stage): step 2/3.</text>
</comment>
<evidence type="ECO:0000256" key="8">
    <source>
        <dbReference type="ARBA" id="ARBA00022679"/>
    </source>
</evidence>
<keyword evidence="13" id="KW-1185">Reference proteome</keyword>
<keyword evidence="8 11" id="KW-0808">Transferase</keyword>
<dbReference type="GO" id="GO:0004801">
    <property type="term" value="F:transaldolase activity"/>
    <property type="evidence" value="ECO:0007669"/>
    <property type="project" value="UniProtKB-UniRule"/>
</dbReference>
<dbReference type="PANTHER" id="PTHR10683">
    <property type="entry name" value="TRANSALDOLASE"/>
    <property type="match status" value="1"/>
</dbReference>
<dbReference type="GO" id="GO:0005737">
    <property type="term" value="C:cytoplasm"/>
    <property type="evidence" value="ECO:0007669"/>
    <property type="project" value="UniProtKB-SubCell"/>
</dbReference>
<keyword evidence="9 11" id="KW-0570">Pentose shunt</keyword>
<evidence type="ECO:0000256" key="7">
    <source>
        <dbReference type="ARBA" id="ARBA00022490"/>
    </source>
</evidence>
<dbReference type="Proteomes" id="UP000287519">
    <property type="component" value="Unassembled WGS sequence"/>
</dbReference>
<comment type="subcellular location">
    <subcellularLocation>
        <location evidence="2 11">Cytoplasm</location>
    </subcellularLocation>
</comment>
<evidence type="ECO:0000313" key="12">
    <source>
        <dbReference type="EMBL" id="GCE37758.1"/>
    </source>
</evidence>
<feature type="active site" description="Schiff-base intermediate with substrate" evidence="11">
    <location>
        <position position="151"/>
    </location>
</feature>
<dbReference type="InterPro" id="IPR001585">
    <property type="entry name" value="TAL/FSA"/>
</dbReference>
<dbReference type="NCBIfam" id="NF002881">
    <property type="entry name" value="PRK03343.1"/>
    <property type="match status" value="1"/>
</dbReference>
<dbReference type="GO" id="GO:0006098">
    <property type="term" value="P:pentose-phosphate shunt"/>
    <property type="evidence" value="ECO:0007669"/>
    <property type="project" value="UniProtKB-UniRule"/>
</dbReference>
<comment type="similarity">
    <text evidence="4 11">Belongs to the transaldolase family. Type 2 subfamily.</text>
</comment>
<dbReference type="PANTHER" id="PTHR10683:SF31">
    <property type="entry name" value="TRANSALDOLASE"/>
    <property type="match status" value="1"/>
</dbReference>
<evidence type="ECO:0000256" key="3">
    <source>
        <dbReference type="ARBA" id="ARBA00004857"/>
    </source>
</evidence>
<comment type="caution">
    <text evidence="12">The sequence shown here is derived from an EMBL/GenBank/DDBJ whole genome shotgun (WGS) entry which is preliminary data.</text>
</comment>
<dbReference type="Pfam" id="PF00923">
    <property type="entry name" value="TAL_FSA"/>
    <property type="match status" value="1"/>
</dbReference>
<evidence type="ECO:0000256" key="2">
    <source>
        <dbReference type="ARBA" id="ARBA00004496"/>
    </source>
</evidence>
<dbReference type="InterPro" id="IPR004732">
    <property type="entry name" value="Transaldolase_2"/>
</dbReference>
<dbReference type="AlphaFoldDB" id="A0A402C2E6"/>
<evidence type="ECO:0000256" key="4">
    <source>
        <dbReference type="ARBA" id="ARBA00008426"/>
    </source>
</evidence>
<dbReference type="SUPFAM" id="SSF51569">
    <property type="entry name" value="Aldolase"/>
    <property type="match status" value="1"/>
</dbReference>
<dbReference type="GO" id="GO:0005975">
    <property type="term" value="P:carbohydrate metabolic process"/>
    <property type="evidence" value="ECO:0007669"/>
    <property type="project" value="InterPro"/>
</dbReference>
<dbReference type="RefSeq" id="WP_192581746.1">
    <property type="nucleotide sequence ID" value="NZ_BHYM01000012.1"/>
</dbReference>
<dbReference type="EMBL" id="BHYM01000012">
    <property type="protein sequence ID" value="GCE37758.1"/>
    <property type="molecule type" value="Genomic_DNA"/>
</dbReference>
<gene>
    <name evidence="11" type="primary">tal</name>
    <name evidence="12" type="ORF">Rhow_000604</name>
</gene>
<comment type="function">
    <text evidence="1 11">Transaldolase is important for the balance of metabolites in the pentose-phosphate pathway.</text>
</comment>
<name>A0A402C2E6_RHOWR</name>
<organism evidence="12 13">
    <name type="scientific">Rhodococcus wratislaviensis</name>
    <name type="common">Tsukamurella wratislaviensis</name>
    <dbReference type="NCBI Taxonomy" id="44752"/>
    <lineage>
        <taxon>Bacteria</taxon>
        <taxon>Bacillati</taxon>
        <taxon>Actinomycetota</taxon>
        <taxon>Actinomycetes</taxon>
        <taxon>Mycobacteriales</taxon>
        <taxon>Nocardiaceae</taxon>
        <taxon>Rhodococcus</taxon>
    </lineage>
</organism>
<keyword evidence="7 11" id="KW-0963">Cytoplasm</keyword>
<evidence type="ECO:0000313" key="13">
    <source>
        <dbReference type="Proteomes" id="UP000287519"/>
    </source>
</evidence>
<comment type="catalytic activity">
    <reaction evidence="11">
        <text>D-sedoheptulose 7-phosphate + D-glyceraldehyde 3-phosphate = D-erythrose 4-phosphate + beta-D-fructose 6-phosphate</text>
        <dbReference type="Rhea" id="RHEA:17053"/>
        <dbReference type="ChEBI" id="CHEBI:16897"/>
        <dbReference type="ChEBI" id="CHEBI:57483"/>
        <dbReference type="ChEBI" id="CHEBI:57634"/>
        <dbReference type="ChEBI" id="CHEBI:59776"/>
        <dbReference type="EC" id="2.2.1.2"/>
    </reaction>
</comment>
<evidence type="ECO:0000256" key="9">
    <source>
        <dbReference type="ARBA" id="ARBA00023126"/>
    </source>
</evidence>
<dbReference type="Gene3D" id="3.20.20.70">
    <property type="entry name" value="Aldolase class I"/>
    <property type="match status" value="1"/>
</dbReference>
<keyword evidence="10 11" id="KW-0704">Schiff base</keyword>
<dbReference type="InterPro" id="IPR013785">
    <property type="entry name" value="Aldolase_TIM"/>
</dbReference>